<reference evidence="1" key="1">
    <citation type="submission" date="2022-03" db="EMBL/GenBank/DDBJ databases">
        <title>Genome Sequence of a New Salmonella enterica Strain (Salmonella Abeokuta) isolated from Poultry Feed in Nigeria.</title>
        <authorList>
            <person name="Fagbamila I."/>
            <person name="Barco L."/>
            <person name="Monorella C."/>
            <person name="Beld M.V.D."/>
            <person name="Mooijman K."/>
            <person name="Hernandez-Segura A."/>
            <person name="Orsini M."/>
            <person name="Ajayi O."/>
            <person name="Ngulukun S."/>
            <person name="Jambalang A.-R."/>
            <person name="Sati N."/>
            <person name="Emmennaa P."/>
            <person name="Ankeli P."/>
            <person name="Muhammad M."/>
        </authorList>
    </citation>
    <scope>NUCLEOTIDE SEQUENCE</scope>
    <source>
        <strain evidence="1">OG19FER4</strain>
    </source>
</reference>
<name>A0A8T9IGD8_SALET</name>
<dbReference type="InterPro" id="IPR025048">
    <property type="entry name" value="DUF3987"/>
</dbReference>
<gene>
    <name evidence="1" type="ORF">MOV10_18150</name>
</gene>
<dbReference type="AlphaFoldDB" id="A0A8T9IGD8"/>
<dbReference type="RefSeq" id="WP_242105315.1">
    <property type="nucleotide sequence ID" value="NZ_CP093445.1"/>
</dbReference>
<dbReference type="Pfam" id="PF13148">
    <property type="entry name" value="DUF3987"/>
    <property type="match status" value="1"/>
</dbReference>
<protein>
    <submittedName>
        <fullName evidence="1">DUF3987 domain-containing protein</fullName>
    </submittedName>
</protein>
<organism evidence="1">
    <name type="scientific">Salmonella enterica subsp. enterica serovar Abeokuta</name>
    <dbReference type="NCBI Taxonomy" id="2926665"/>
    <lineage>
        <taxon>Bacteria</taxon>
        <taxon>Pseudomonadati</taxon>
        <taxon>Pseudomonadota</taxon>
        <taxon>Gammaproteobacteria</taxon>
        <taxon>Enterobacterales</taxon>
        <taxon>Enterobacteriaceae</taxon>
        <taxon>Salmonella</taxon>
    </lineage>
</organism>
<proteinExistence type="predicted"/>
<dbReference type="EMBL" id="CP093445">
    <property type="protein sequence ID" value="UNO33007.1"/>
    <property type="molecule type" value="Genomic_DNA"/>
</dbReference>
<sequence length="473" mass="53778">MSLPNDYPIDAYPEIIRNTIYEVSNITKAPLPLIGTSILGGISLASQNLIDVLRPGGLRGPASIFLLTIAESGERKSTIDSLLLSPVRQFESQLFESYTQDLVHYRSNLEIISIEKKALLEKIRSGIRNNQDTSEAKEQLNKILLSIPKAPTRYRLIFNDATSAAIKDYLSGEWNSIGIMSDEAGTIFNGYTLNELPFINKMWDGATFSVDRKNMPDTIIKDARLTLSLMIQPDVFKKYLERKGNMAKGVGFFARCLICKPYSTQGSRHITNPVISTEHLPIFQNRLMEIVHESINKYSSCDRICLKFSHPAELLWLEFYNQIETAMGLAGSLSNFKDYASKIAENTARIAALLHYFNGNDGDISPSSLESASRIIIWYADEYVRLFSKPQEIILADSDADELYYWIRSLCQKNNYPIIRKNTILQYGPNRFRNRSKLDELLFILQSKNRIIMERRGKVTLIQYIEIPSGLKL</sequence>
<accession>A0A8T9IGD8</accession>
<evidence type="ECO:0000313" key="1">
    <source>
        <dbReference type="EMBL" id="UNO33007.1"/>
    </source>
</evidence>